<dbReference type="PANTHER" id="PTHR44145:SF3">
    <property type="entry name" value="DNAJ HOMOLOG SUBFAMILY A MEMBER 3, MITOCHONDRIAL"/>
    <property type="match status" value="1"/>
</dbReference>
<dbReference type="SUPFAM" id="SSF46565">
    <property type="entry name" value="Chaperone J-domain"/>
    <property type="match status" value="1"/>
</dbReference>
<dbReference type="InParanoid" id="A0A0V0R2Z8"/>
<evidence type="ECO:0000313" key="4">
    <source>
        <dbReference type="EMBL" id="KRX08884.1"/>
    </source>
</evidence>
<evidence type="ECO:0000256" key="2">
    <source>
        <dbReference type="SAM" id="MobiDB-lite"/>
    </source>
</evidence>
<protein>
    <submittedName>
        <fullName evidence="4">DnaJ domain</fullName>
    </submittedName>
</protein>
<dbReference type="PANTHER" id="PTHR44145">
    <property type="entry name" value="DNAJ HOMOLOG SUBFAMILY A MEMBER 3, MITOCHONDRIAL"/>
    <property type="match status" value="1"/>
</dbReference>
<proteinExistence type="predicted"/>
<name>A0A0V0R2Z8_PSEPJ</name>
<dbReference type="AlphaFoldDB" id="A0A0V0R2Z8"/>
<comment type="caution">
    <text evidence="4">The sequence shown here is derived from an EMBL/GenBank/DDBJ whole genome shotgun (WGS) entry which is preliminary data.</text>
</comment>
<dbReference type="InterPro" id="IPR036869">
    <property type="entry name" value="J_dom_sf"/>
</dbReference>
<organism evidence="4 5">
    <name type="scientific">Pseudocohnilembus persalinus</name>
    <name type="common">Ciliate</name>
    <dbReference type="NCBI Taxonomy" id="266149"/>
    <lineage>
        <taxon>Eukaryota</taxon>
        <taxon>Sar</taxon>
        <taxon>Alveolata</taxon>
        <taxon>Ciliophora</taxon>
        <taxon>Intramacronucleata</taxon>
        <taxon>Oligohymenophorea</taxon>
        <taxon>Scuticociliatia</taxon>
        <taxon>Philasterida</taxon>
        <taxon>Pseudocohnilembidae</taxon>
        <taxon>Pseudocohnilembus</taxon>
    </lineage>
</organism>
<keyword evidence="1" id="KW-0143">Chaperone</keyword>
<feature type="domain" description="J" evidence="3">
    <location>
        <begin position="10"/>
        <end position="84"/>
    </location>
</feature>
<evidence type="ECO:0000256" key="1">
    <source>
        <dbReference type="ARBA" id="ARBA00023186"/>
    </source>
</evidence>
<dbReference type="Gene3D" id="1.10.287.110">
    <property type="entry name" value="DnaJ domain"/>
    <property type="match status" value="1"/>
</dbReference>
<evidence type="ECO:0000259" key="3">
    <source>
        <dbReference type="PROSITE" id="PS50076"/>
    </source>
</evidence>
<dbReference type="SMART" id="SM00271">
    <property type="entry name" value="DnaJ"/>
    <property type="match status" value="1"/>
</dbReference>
<dbReference type="Proteomes" id="UP000054937">
    <property type="component" value="Unassembled WGS sequence"/>
</dbReference>
<reference evidence="4 5" key="1">
    <citation type="journal article" date="2015" name="Sci. Rep.">
        <title>Genome of the facultative scuticociliatosis pathogen Pseudocohnilembus persalinus provides insight into its virulence through horizontal gene transfer.</title>
        <authorList>
            <person name="Xiong J."/>
            <person name="Wang G."/>
            <person name="Cheng J."/>
            <person name="Tian M."/>
            <person name="Pan X."/>
            <person name="Warren A."/>
            <person name="Jiang C."/>
            <person name="Yuan D."/>
            <person name="Miao W."/>
        </authorList>
    </citation>
    <scope>NUCLEOTIDE SEQUENCE [LARGE SCALE GENOMIC DNA]</scope>
    <source>
        <strain evidence="4">36N120E</strain>
    </source>
</reference>
<keyword evidence="5" id="KW-1185">Reference proteome</keyword>
<dbReference type="PROSITE" id="PS50076">
    <property type="entry name" value="DNAJ_2"/>
    <property type="match status" value="1"/>
</dbReference>
<dbReference type="EMBL" id="LDAU01000057">
    <property type="protein sequence ID" value="KRX08884.1"/>
    <property type="molecule type" value="Genomic_DNA"/>
</dbReference>
<dbReference type="CDD" id="cd06257">
    <property type="entry name" value="DnaJ"/>
    <property type="match status" value="1"/>
</dbReference>
<feature type="compositionally biased region" description="Low complexity" evidence="2">
    <location>
        <begin position="77"/>
        <end position="94"/>
    </location>
</feature>
<dbReference type="InterPro" id="IPR051938">
    <property type="entry name" value="Apopto_cytoskel_mod"/>
</dbReference>
<sequence length="142" mass="17202">MSIQNIQFVNYYEILDIDKDSNFEQIKAAFRSQIKKMHPDKNTDKNEIEYGDLDQENCKRILEAWNILKDEKKRKFQNQYNQNGQQQNQENLYNQEEDSDQEIEYECEQCGEQNIININFKECQKNQYYECVGCNLKYQIEV</sequence>
<dbReference type="PRINTS" id="PR00625">
    <property type="entry name" value="JDOMAIN"/>
</dbReference>
<evidence type="ECO:0000313" key="5">
    <source>
        <dbReference type="Proteomes" id="UP000054937"/>
    </source>
</evidence>
<accession>A0A0V0R2Z8</accession>
<dbReference type="Pfam" id="PF00226">
    <property type="entry name" value="DnaJ"/>
    <property type="match status" value="1"/>
</dbReference>
<dbReference type="OrthoDB" id="66964at2759"/>
<feature type="region of interest" description="Disordered" evidence="2">
    <location>
        <begin position="76"/>
        <end position="100"/>
    </location>
</feature>
<dbReference type="InterPro" id="IPR001623">
    <property type="entry name" value="DnaJ_domain"/>
</dbReference>
<gene>
    <name evidence="4" type="ORF">PPERSA_08988</name>
</gene>